<organism evidence="2 3">
    <name type="scientific">Exocentrus adspersus</name>
    <dbReference type="NCBI Taxonomy" id="1586481"/>
    <lineage>
        <taxon>Eukaryota</taxon>
        <taxon>Metazoa</taxon>
        <taxon>Ecdysozoa</taxon>
        <taxon>Arthropoda</taxon>
        <taxon>Hexapoda</taxon>
        <taxon>Insecta</taxon>
        <taxon>Pterygota</taxon>
        <taxon>Neoptera</taxon>
        <taxon>Endopterygota</taxon>
        <taxon>Coleoptera</taxon>
        <taxon>Polyphaga</taxon>
        <taxon>Cucujiformia</taxon>
        <taxon>Chrysomeloidea</taxon>
        <taxon>Cerambycidae</taxon>
        <taxon>Lamiinae</taxon>
        <taxon>Acanthocinini</taxon>
        <taxon>Exocentrus</taxon>
    </lineage>
</organism>
<protein>
    <submittedName>
        <fullName evidence="2">Uncharacterized protein</fullName>
    </submittedName>
</protein>
<dbReference type="EMBL" id="JANEYG010000033">
    <property type="protein sequence ID" value="KAJ8917429.1"/>
    <property type="molecule type" value="Genomic_DNA"/>
</dbReference>
<accession>A0AAV8VTR1</accession>
<comment type="caution">
    <text evidence="2">The sequence shown here is derived from an EMBL/GenBank/DDBJ whole genome shotgun (WGS) entry which is preliminary data.</text>
</comment>
<proteinExistence type="predicted"/>
<feature type="compositionally biased region" description="Polar residues" evidence="1">
    <location>
        <begin position="22"/>
        <end position="34"/>
    </location>
</feature>
<sequence>AAAAAAAAAIAQGQNAYKCDQLPQQESENATTVQPPYVGSLGQFDRFGHPGSYGHFEKPAEEAARLKHSIQVQRPGSPGDVWVSP</sequence>
<feature type="region of interest" description="Disordered" evidence="1">
    <location>
        <begin position="11"/>
        <end position="37"/>
    </location>
</feature>
<dbReference type="AlphaFoldDB" id="A0AAV8VTR1"/>
<gene>
    <name evidence="2" type="ORF">NQ315_005475</name>
</gene>
<dbReference type="Proteomes" id="UP001159042">
    <property type="component" value="Unassembled WGS sequence"/>
</dbReference>
<feature type="non-terminal residue" evidence="2">
    <location>
        <position position="1"/>
    </location>
</feature>
<name>A0AAV8VTR1_9CUCU</name>
<evidence type="ECO:0000256" key="1">
    <source>
        <dbReference type="SAM" id="MobiDB-lite"/>
    </source>
</evidence>
<evidence type="ECO:0000313" key="2">
    <source>
        <dbReference type="EMBL" id="KAJ8917429.1"/>
    </source>
</evidence>
<evidence type="ECO:0000313" key="3">
    <source>
        <dbReference type="Proteomes" id="UP001159042"/>
    </source>
</evidence>
<keyword evidence="3" id="KW-1185">Reference proteome</keyword>
<reference evidence="2 3" key="1">
    <citation type="journal article" date="2023" name="Insect Mol. Biol.">
        <title>Genome sequencing provides insights into the evolution of gene families encoding plant cell wall-degrading enzymes in longhorned beetles.</title>
        <authorList>
            <person name="Shin N.R."/>
            <person name="Okamura Y."/>
            <person name="Kirsch R."/>
            <person name="Pauchet Y."/>
        </authorList>
    </citation>
    <scope>NUCLEOTIDE SEQUENCE [LARGE SCALE GENOMIC DNA]</scope>
    <source>
        <strain evidence="2">EAD_L_NR</strain>
    </source>
</reference>